<keyword evidence="7" id="KW-0274">FAD</keyword>
<dbReference type="Gene3D" id="3.40.50.80">
    <property type="entry name" value="Nucleotide-binding domain of ferredoxin-NADP reductase (FNR) module"/>
    <property type="match status" value="1"/>
</dbReference>
<evidence type="ECO:0000256" key="7">
    <source>
        <dbReference type="ARBA" id="ARBA00022827"/>
    </source>
</evidence>
<keyword evidence="4 13" id="KW-0812">Transmembrane</keyword>
<dbReference type="EMBL" id="BSFQ01000001">
    <property type="protein sequence ID" value="GLL09209.1"/>
    <property type="molecule type" value="Genomic_DNA"/>
</dbReference>
<reference evidence="15" key="1">
    <citation type="journal article" date="2014" name="Int. J. Syst. Evol. Microbiol.">
        <title>Complete genome sequence of Corynebacterium casei LMG S-19264T (=DSM 44701T), isolated from a smear-ripened cheese.</title>
        <authorList>
            <consortium name="US DOE Joint Genome Institute (JGI-PGF)"/>
            <person name="Walter F."/>
            <person name="Albersmeier A."/>
            <person name="Kalinowski J."/>
            <person name="Ruckert C."/>
        </authorList>
    </citation>
    <scope>NUCLEOTIDE SEQUENCE</scope>
    <source>
        <strain evidence="15">VKM Ac-1069</strain>
    </source>
</reference>
<dbReference type="PROSITE" id="PS51384">
    <property type="entry name" value="FAD_FR"/>
    <property type="match status" value="1"/>
</dbReference>
<feature type="transmembrane region" description="Helical" evidence="13">
    <location>
        <begin position="154"/>
        <end position="175"/>
    </location>
</feature>
<evidence type="ECO:0000256" key="10">
    <source>
        <dbReference type="ARBA" id="ARBA00023004"/>
    </source>
</evidence>
<feature type="transmembrane region" description="Helical" evidence="13">
    <location>
        <begin position="87"/>
        <end position="105"/>
    </location>
</feature>
<dbReference type="GO" id="GO:0051537">
    <property type="term" value="F:2 iron, 2 sulfur cluster binding"/>
    <property type="evidence" value="ECO:0007669"/>
    <property type="project" value="UniProtKB-KW"/>
</dbReference>
<keyword evidence="11" id="KW-0411">Iron-sulfur</keyword>
<reference evidence="15" key="2">
    <citation type="submission" date="2023-01" db="EMBL/GenBank/DDBJ databases">
        <authorList>
            <person name="Sun Q."/>
            <person name="Evtushenko L."/>
        </authorList>
    </citation>
    <scope>NUCLEOTIDE SEQUENCE</scope>
    <source>
        <strain evidence="15">VKM Ac-1069</strain>
    </source>
</reference>
<keyword evidence="8 13" id="KW-1133">Transmembrane helix</keyword>
<keyword evidence="10" id="KW-0408">Iron</keyword>
<comment type="subcellular location">
    <subcellularLocation>
        <location evidence="2">Membrane</location>
        <topology evidence="2">Multi-pass membrane protein</topology>
    </subcellularLocation>
</comment>
<evidence type="ECO:0000259" key="14">
    <source>
        <dbReference type="PROSITE" id="PS51384"/>
    </source>
</evidence>
<evidence type="ECO:0000256" key="8">
    <source>
        <dbReference type="ARBA" id="ARBA00022989"/>
    </source>
</evidence>
<comment type="caution">
    <text evidence="15">The sequence shown here is derived from an EMBL/GenBank/DDBJ whole genome shotgun (WGS) entry which is preliminary data.</text>
</comment>
<evidence type="ECO:0000256" key="5">
    <source>
        <dbReference type="ARBA" id="ARBA00022714"/>
    </source>
</evidence>
<dbReference type="GO" id="GO:0016020">
    <property type="term" value="C:membrane"/>
    <property type="evidence" value="ECO:0007669"/>
    <property type="project" value="UniProtKB-SubCell"/>
</dbReference>
<dbReference type="InterPro" id="IPR017927">
    <property type="entry name" value="FAD-bd_FR_type"/>
</dbReference>
<dbReference type="InterPro" id="IPR013130">
    <property type="entry name" value="Fe3_Rdtase_TM_dom"/>
</dbReference>
<evidence type="ECO:0000256" key="12">
    <source>
        <dbReference type="ARBA" id="ARBA00023136"/>
    </source>
</evidence>
<evidence type="ECO:0000256" key="4">
    <source>
        <dbReference type="ARBA" id="ARBA00022692"/>
    </source>
</evidence>
<comment type="cofactor">
    <cofactor evidence="1">
        <name>FAD</name>
        <dbReference type="ChEBI" id="CHEBI:57692"/>
    </cofactor>
</comment>
<feature type="transmembrane region" description="Helical" evidence="13">
    <location>
        <begin position="12"/>
        <end position="34"/>
    </location>
</feature>
<dbReference type="PRINTS" id="PR00410">
    <property type="entry name" value="PHEHYDRXLASE"/>
</dbReference>
<evidence type="ECO:0000256" key="11">
    <source>
        <dbReference type="ARBA" id="ARBA00023014"/>
    </source>
</evidence>
<gene>
    <name evidence="15" type="ORF">GCM10017577_03490</name>
</gene>
<evidence type="ECO:0000313" key="15">
    <source>
        <dbReference type="EMBL" id="GLL09209.1"/>
    </source>
</evidence>
<dbReference type="Gene3D" id="2.40.30.10">
    <property type="entry name" value="Translation factors"/>
    <property type="match status" value="1"/>
</dbReference>
<feature type="transmembrane region" description="Helical" evidence="13">
    <location>
        <begin position="181"/>
        <end position="200"/>
    </location>
</feature>
<sequence length="445" mass="47952">MDRTTVSAAPAAGARTAWVTALLAVLAGPALVHLLTSEPMGMWRQLSSVTGLVALSALVCTAALPSRLRGLTRAFGIETVVGLHRQLGILSAVLIAVHLAAVVAANPTQVSLLMVSTAPNRARAAVAATVSIALLVVLALYRRRFNLRYEVWRWLHVMLAVFVLGGSALHVLWLQHLVNDAVMGPILTALGMLVVVVFTMRWWGRSVLEHGGEFVVQAVRAENPTVTTLVLSPRDGGEGLRFSPGQFAWVRLQRSAVEEHPFTIASSAHDPRYTEFTIRGTGDFATGVRDLRPGESVWVDGPYGSFTCDDVPAAGLVLIAGGVGITPMMSMLRTAADRGDQRPHRLIYVARDTGDLLFRDELAMLRSYLDLEVTEVLRRPSAAWTGATGEIDVALLTSVLRTLDVGARNDYFLCGPPSMVSDVHGALTVMGVADDHIHTEQFDMA</sequence>
<proteinExistence type="predicted"/>
<dbReference type="Pfam" id="PF00175">
    <property type="entry name" value="NAD_binding_1"/>
    <property type="match status" value="1"/>
</dbReference>
<keyword evidence="3" id="KW-0285">Flavoprotein</keyword>
<evidence type="ECO:0000256" key="3">
    <source>
        <dbReference type="ARBA" id="ARBA00022630"/>
    </source>
</evidence>
<evidence type="ECO:0000256" key="13">
    <source>
        <dbReference type="SAM" id="Phobius"/>
    </source>
</evidence>
<dbReference type="GO" id="GO:0016491">
    <property type="term" value="F:oxidoreductase activity"/>
    <property type="evidence" value="ECO:0007669"/>
    <property type="project" value="UniProtKB-KW"/>
</dbReference>
<feature type="transmembrane region" description="Helical" evidence="13">
    <location>
        <begin position="46"/>
        <end position="66"/>
    </location>
</feature>
<dbReference type="InterPro" id="IPR001433">
    <property type="entry name" value="OxRdtase_FAD/NAD-bd"/>
</dbReference>
<dbReference type="GO" id="GO:0046872">
    <property type="term" value="F:metal ion binding"/>
    <property type="evidence" value="ECO:0007669"/>
    <property type="project" value="UniProtKB-KW"/>
</dbReference>
<feature type="domain" description="FAD-binding FR-type" evidence="14">
    <location>
        <begin position="209"/>
        <end position="309"/>
    </location>
</feature>
<keyword evidence="16" id="KW-1185">Reference proteome</keyword>
<dbReference type="Pfam" id="PF08022">
    <property type="entry name" value="FAD_binding_8"/>
    <property type="match status" value="1"/>
</dbReference>
<dbReference type="SUPFAM" id="SSF52343">
    <property type="entry name" value="Ferredoxin reductase-like, C-terminal NADP-linked domain"/>
    <property type="match status" value="1"/>
</dbReference>
<organism evidence="15 16">
    <name type="scientific">Pseudonocardia halophobica</name>
    <dbReference type="NCBI Taxonomy" id="29401"/>
    <lineage>
        <taxon>Bacteria</taxon>
        <taxon>Bacillati</taxon>
        <taxon>Actinomycetota</taxon>
        <taxon>Actinomycetes</taxon>
        <taxon>Pseudonocardiales</taxon>
        <taxon>Pseudonocardiaceae</taxon>
        <taxon>Pseudonocardia</taxon>
    </lineage>
</organism>
<dbReference type="AlphaFoldDB" id="A0A9W6NTX9"/>
<accession>A0A9W6NTX9</accession>
<dbReference type="InterPro" id="IPR050415">
    <property type="entry name" value="MRET"/>
</dbReference>
<dbReference type="RefSeq" id="WP_037041947.1">
    <property type="nucleotide sequence ID" value="NZ_BAAAUZ010000015.1"/>
</dbReference>
<keyword evidence="9" id="KW-0560">Oxidoreductase</keyword>
<evidence type="ECO:0000256" key="9">
    <source>
        <dbReference type="ARBA" id="ARBA00023002"/>
    </source>
</evidence>
<dbReference type="InterPro" id="IPR017938">
    <property type="entry name" value="Riboflavin_synthase-like_b-brl"/>
</dbReference>
<keyword evidence="12 13" id="KW-0472">Membrane</keyword>
<dbReference type="Pfam" id="PF01794">
    <property type="entry name" value="Ferric_reduct"/>
    <property type="match status" value="1"/>
</dbReference>
<keyword evidence="5" id="KW-0001">2Fe-2S</keyword>
<dbReference type="InterPro" id="IPR013112">
    <property type="entry name" value="FAD-bd_8"/>
</dbReference>
<dbReference type="CDD" id="cd06198">
    <property type="entry name" value="FNR_like_3"/>
    <property type="match status" value="1"/>
</dbReference>
<evidence type="ECO:0000256" key="6">
    <source>
        <dbReference type="ARBA" id="ARBA00022723"/>
    </source>
</evidence>
<dbReference type="SUPFAM" id="SSF63380">
    <property type="entry name" value="Riboflavin synthase domain-like"/>
    <property type="match status" value="1"/>
</dbReference>
<keyword evidence="6" id="KW-0479">Metal-binding</keyword>
<dbReference type="Proteomes" id="UP001143463">
    <property type="component" value="Unassembled WGS sequence"/>
</dbReference>
<protein>
    <recommendedName>
        <fullName evidence="14">FAD-binding FR-type domain-containing protein</fullName>
    </recommendedName>
</protein>
<dbReference type="PANTHER" id="PTHR47354">
    <property type="entry name" value="NADH OXIDOREDUCTASE HCR"/>
    <property type="match status" value="1"/>
</dbReference>
<dbReference type="InterPro" id="IPR039261">
    <property type="entry name" value="FNR_nucleotide-bd"/>
</dbReference>
<name>A0A9W6NTX9_9PSEU</name>
<evidence type="ECO:0000313" key="16">
    <source>
        <dbReference type="Proteomes" id="UP001143463"/>
    </source>
</evidence>
<feature type="transmembrane region" description="Helical" evidence="13">
    <location>
        <begin position="125"/>
        <end position="142"/>
    </location>
</feature>
<evidence type="ECO:0000256" key="2">
    <source>
        <dbReference type="ARBA" id="ARBA00004141"/>
    </source>
</evidence>
<evidence type="ECO:0000256" key="1">
    <source>
        <dbReference type="ARBA" id="ARBA00001974"/>
    </source>
</evidence>
<dbReference type="PANTHER" id="PTHR47354:SF6">
    <property type="entry name" value="NADH OXIDOREDUCTASE HCR"/>
    <property type="match status" value="1"/>
</dbReference>